<comment type="caution">
    <text evidence="2">The sequence shown here is derived from an EMBL/GenBank/DDBJ whole genome shotgun (WGS) entry which is preliminary data.</text>
</comment>
<sequence length="129" mass="14339">MADSDFPHSLYVKSIRHAPFLSTPLYHSSHPFPPAFPLRYLNVLNVPLPTPRLAAILARSLSVDKELSPFVQRSFSVAPDAAEVLVIDYKASTARMLRVAVNGCMESLNLVLEVCEELDQDALQESMEL</sequence>
<dbReference type="InterPro" id="IPR015419">
    <property type="entry name" value="CTAG/Pcc1"/>
</dbReference>
<dbReference type="Proteomes" id="UP000283090">
    <property type="component" value="Unassembled WGS sequence"/>
</dbReference>
<gene>
    <name evidence="2" type="ORF">DFL_005711</name>
</gene>
<dbReference type="EMBL" id="SAEB01000007">
    <property type="protein sequence ID" value="RVD83940.1"/>
    <property type="molecule type" value="Genomic_DNA"/>
</dbReference>
<dbReference type="Gene3D" id="3.30.310.50">
    <property type="entry name" value="Alpha-D-phosphohexomutase, C-terminal domain"/>
    <property type="match status" value="1"/>
</dbReference>
<dbReference type="RefSeq" id="XP_067489484.1">
    <property type="nucleotide sequence ID" value="XM_067635011.1"/>
</dbReference>
<dbReference type="AlphaFoldDB" id="A0A436ZY99"/>
<name>A0A436ZY99_ARTFL</name>
<reference evidence="2 3" key="1">
    <citation type="submission" date="2019-01" db="EMBL/GenBank/DDBJ databases">
        <title>Intercellular communication is required for trap formation in the nematode-trapping fungus Duddingtonia flagrans.</title>
        <authorList>
            <person name="Youssar L."/>
            <person name="Wernet V."/>
            <person name="Hensel N."/>
            <person name="Hildebrandt H.-G."/>
            <person name="Fischer R."/>
        </authorList>
    </citation>
    <scope>NUCLEOTIDE SEQUENCE [LARGE SCALE GENOMIC DNA]</scope>
    <source>
        <strain evidence="2 3">CBS H-5679</strain>
    </source>
</reference>
<accession>A0A436ZY99</accession>
<evidence type="ECO:0000313" key="3">
    <source>
        <dbReference type="Proteomes" id="UP000283090"/>
    </source>
</evidence>
<organism evidence="2 3">
    <name type="scientific">Arthrobotrys flagrans</name>
    <name type="common">Nematode-trapping fungus</name>
    <name type="synonym">Trichothecium flagrans</name>
    <dbReference type="NCBI Taxonomy" id="97331"/>
    <lineage>
        <taxon>Eukaryota</taxon>
        <taxon>Fungi</taxon>
        <taxon>Dikarya</taxon>
        <taxon>Ascomycota</taxon>
        <taxon>Pezizomycotina</taxon>
        <taxon>Orbiliomycetes</taxon>
        <taxon>Orbiliales</taxon>
        <taxon>Orbiliaceae</taxon>
        <taxon>Arthrobotrys</taxon>
    </lineage>
</organism>
<protein>
    <recommendedName>
        <fullName evidence="4">Transcription factor Pcc1</fullName>
    </recommendedName>
</protein>
<dbReference type="PANTHER" id="PTHR31283:SF5">
    <property type="entry name" value="EKC_KEOPS COMPLEX SUBUNIT LAGE3"/>
    <property type="match status" value="1"/>
</dbReference>
<evidence type="ECO:0000256" key="1">
    <source>
        <dbReference type="ARBA" id="ARBA00007073"/>
    </source>
</evidence>
<proteinExistence type="inferred from homology"/>
<keyword evidence="3" id="KW-1185">Reference proteome</keyword>
<evidence type="ECO:0000313" key="2">
    <source>
        <dbReference type="EMBL" id="RVD83940.1"/>
    </source>
</evidence>
<evidence type="ECO:0008006" key="4">
    <source>
        <dbReference type="Google" id="ProtNLM"/>
    </source>
</evidence>
<comment type="similarity">
    <text evidence="1">Belongs to the CTAG/PCC1 family.</text>
</comment>
<dbReference type="Pfam" id="PF09341">
    <property type="entry name" value="Pcc1"/>
    <property type="match status" value="1"/>
</dbReference>
<dbReference type="GeneID" id="93588022"/>
<dbReference type="GO" id="GO:0000408">
    <property type="term" value="C:EKC/KEOPS complex"/>
    <property type="evidence" value="ECO:0007669"/>
    <property type="project" value="TreeGrafter"/>
</dbReference>
<dbReference type="GO" id="GO:0070525">
    <property type="term" value="P:tRNA threonylcarbamoyladenosine metabolic process"/>
    <property type="evidence" value="ECO:0007669"/>
    <property type="project" value="TreeGrafter"/>
</dbReference>
<dbReference type="PANTHER" id="PTHR31283">
    <property type="entry name" value="EKC/KEOPS COMPLEX SUBUNIT PCC1 FAMILY MEMBER"/>
    <property type="match status" value="1"/>
</dbReference>
<dbReference type="VEuPathDB" id="FungiDB:DFL_005711"/>
<dbReference type="OrthoDB" id="10025739at2759"/>